<gene>
    <name evidence="2" type="ORF">IWX90DRAFT_426512</name>
</gene>
<feature type="signal peptide" evidence="1">
    <location>
        <begin position="1"/>
        <end position="32"/>
    </location>
</feature>
<reference evidence="2 3" key="1">
    <citation type="journal article" date="2022" name="G3 (Bethesda)">
        <title>Enemy or ally: a genomic approach to elucidate the lifestyle of Phyllosticta citrichinaensis.</title>
        <authorList>
            <person name="Buijs V.A."/>
            <person name="Groenewald J.Z."/>
            <person name="Haridas S."/>
            <person name="LaButti K.M."/>
            <person name="Lipzen A."/>
            <person name="Martin F.M."/>
            <person name="Barry K."/>
            <person name="Grigoriev I.V."/>
            <person name="Crous P.W."/>
            <person name="Seidl M.F."/>
        </authorList>
    </citation>
    <scope>NUCLEOTIDE SEQUENCE [LARGE SCALE GENOMIC DNA]</scope>
    <source>
        <strain evidence="2 3">CBS 129764</strain>
    </source>
</reference>
<dbReference type="PROSITE" id="PS51257">
    <property type="entry name" value="PROKAR_LIPOPROTEIN"/>
    <property type="match status" value="1"/>
</dbReference>
<evidence type="ECO:0008006" key="4">
    <source>
        <dbReference type="Google" id="ProtNLM"/>
    </source>
</evidence>
<comment type="caution">
    <text evidence="2">The sequence shown here is derived from an EMBL/GenBank/DDBJ whole genome shotgun (WGS) entry which is preliminary data.</text>
</comment>
<evidence type="ECO:0000313" key="3">
    <source>
        <dbReference type="Proteomes" id="UP001456524"/>
    </source>
</evidence>
<evidence type="ECO:0000256" key="1">
    <source>
        <dbReference type="SAM" id="SignalP"/>
    </source>
</evidence>
<sequence>MAKPHPMTSVWQVSVGCPTTTFFLFCCVCCPARPMGAPQPPCQDGQPVNLTTLHRQVPCFSPTYTHPAPPAGRSMRFVRQLGAQSPCPFRHTARLVVAFGCKAVPRRCCCWEVRKKTAFQPSEHKARPIHLPRVDLCGSCAAGAVFSCCVPCVPQSDYQWH</sequence>
<protein>
    <recommendedName>
        <fullName evidence="4">Secreted protein</fullName>
    </recommendedName>
</protein>
<keyword evidence="1" id="KW-0732">Signal</keyword>
<dbReference type="EMBL" id="JBBWUH010000003">
    <property type="protein sequence ID" value="KAK8173262.1"/>
    <property type="molecule type" value="Genomic_DNA"/>
</dbReference>
<name>A0ABR1XYM1_9PEZI</name>
<evidence type="ECO:0000313" key="2">
    <source>
        <dbReference type="EMBL" id="KAK8173262.1"/>
    </source>
</evidence>
<feature type="chain" id="PRO_5046502508" description="Secreted protein" evidence="1">
    <location>
        <begin position="33"/>
        <end position="161"/>
    </location>
</feature>
<accession>A0ABR1XYM1</accession>
<proteinExistence type="predicted"/>
<organism evidence="2 3">
    <name type="scientific">Phyllosticta citrichinensis</name>
    <dbReference type="NCBI Taxonomy" id="1130410"/>
    <lineage>
        <taxon>Eukaryota</taxon>
        <taxon>Fungi</taxon>
        <taxon>Dikarya</taxon>
        <taxon>Ascomycota</taxon>
        <taxon>Pezizomycotina</taxon>
        <taxon>Dothideomycetes</taxon>
        <taxon>Dothideomycetes incertae sedis</taxon>
        <taxon>Botryosphaeriales</taxon>
        <taxon>Phyllostictaceae</taxon>
        <taxon>Phyllosticta</taxon>
    </lineage>
</organism>
<dbReference type="Proteomes" id="UP001456524">
    <property type="component" value="Unassembled WGS sequence"/>
</dbReference>
<keyword evidence="3" id="KW-1185">Reference proteome</keyword>